<feature type="region of interest" description="Disordered" evidence="1">
    <location>
        <begin position="838"/>
        <end position="860"/>
    </location>
</feature>
<dbReference type="InterPro" id="IPR018667">
    <property type="entry name" value="DUF2126"/>
</dbReference>
<dbReference type="EMBL" id="FNLM01000034">
    <property type="protein sequence ID" value="SDU33734.1"/>
    <property type="molecule type" value="Genomic_DNA"/>
</dbReference>
<dbReference type="OrthoDB" id="9804023at2"/>
<feature type="domain" description="Transglutaminase-like" evidence="2">
    <location>
        <begin position="183"/>
        <end position="259"/>
    </location>
</feature>
<dbReference type="Pfam" id="PF08379">
    <property type="entry name" value="Bact_transglu_N"/>
    <property type="match status" value="1"/>
</dbReference>
<evidence type="ECO:0000259" key="2">
    <source>
        <dbReference type="SMART" id="SM00460"/>
    </source>
</evidence>
<organism evidence="3 4">
    <name type="scientific">Gordonia westfalica</name>
    <dbReference type="NCBI Taxonomy" id="158898"/>
    <lineage>
        <taxon>Bacteria</taxon>
        <taxon>Bacillati</taxon>
        <taxon>Actinomycetota</taxon>
        <taxon>Actinomycetes</taxon>
        <taxon>Mycobacteriales</taxon>
        <taxon>Gordoniaceae</taxon>
        <taxon>Gordonia</taxon>
    </lineage>
</organism>
<dbReference type="PANTHER" id="PTHR33490">
    <property type="entry name" value="BLR5614 PROTEIN-RELATED"/>
    <property type="match status" value="1"/>
</dbReference>
<evidence type="ECO:0000313" key="3">
    <source>
        <dbReference type="EMBL" id="SDU33734.1"/>
    </source>
</evidence>
<accession>A0A1H2HPG0</accession>
<dbReference type="SUPFAM" id="SSF54001">
    <property type="entry name" value="Cysteine proteinases"/>
    <property type="match status" value="1"/>
</dbReference>
<protein>
    <submittedName>
        <fullName evidence="3">Uncharacterized conserved protein, DUF2126 family</fullName>
    </submittedName>
</protein>
<sequence>MTIKVALEHRTSYSFDRPTKIYPHVVRLRPAPHSRTPIEAYSLKVEPGDHFLNWQQDAFSNYLARLVFPEPSTSLSITVSLVADLTAINPFDFFIEDWAEHYGFEYPEELRRDLEIFLRPVGVGEGEFAGAPVHPAVAAFAAANKPVGRTRVIDFLVSLNAAVREAIGYTVRLEAGVQTPEYTLSSAIGSCRDSAWLLVALLRELGLAARFVSGYLVQLTSDIKSLDGPSGPDADFTDLHAWTEVYLPGAGWVGMDPTSGLFAGEGHIPLAATPHPVGAAPITGSTGPCHATLDFSNTVTRFHEDPRVTLPYTPEQWDRVVDLGASVDERMERNDVRLTMGGEPTFVSIDNQTAPEWNTAADGPHKRLLASRLAERLKRAYAPHGLVQRSQGKWYPGEPLPRWQMEIMWRADGEPIWRDPDLLADPWSTPEQCAAAIETETHGAAPDATAGGEAARAEPAQKLLAAFAANLGLPTEQVMPAYEDPLVRMRELATMPPGDPGDDPTLPTARRFAQAEFDVDLETLEDGDEEELAPAKDSVARRRSLLARLDAAVTDPGAYVLPLNRSEDRTAWQSAVWSTRRGRIVLTPGTSPAGLRLPLNSLSWGPAPAMFEADPTARHDPLPADPAAALGHTVRDVDPDQFLPRTALVAEVRDGVTYVFMPPTSTGEEFLALVELVEGAAAATATPVVIEGYGPPSDPRLTSLSVTPDPGVIEVNIQPTASFAEQSELLESLYDHARHVRLGTESFDLDGSHGGTGGGNHITLGGTTPADSPMLRRPDLLASMLTYWQRHPSLSYLFSGRFIGTTSQAPRVDEGRESALYELEIALAEIDRLAAKVADPRGTGPKGAHSADEPDTNAPNPWVTDRALRHLLTDITGNTHRAEFCIDKLYSPDSVRGRLGLLELRAFEMPPHHRMAMVQSLLVRSLVSWFWEKPYRARLIRHGGDLHGKHLLPHYVIEDIALVAEELREAGYPFETAWLDPFTEFRFPRLGTVQIRDQEVELRGAIEPWNTLGEESTGTGTARYVDSSVERVQVRVLGGEDDRYLLTCNGFPIPLRSTGRTGERVAGIRFRAWQPPSALHPSISIDTPLTFDLVDTVNGRSVGGATYHVVHPGGRAYDRPPVNAVEAESRRNGRFEASGHTTGTVDVGLLRERQARQAIDFGVPGILDLRRARTVLR</sequence>
<dbReference type="PANTHER" id="PTHR33490:SF1">
    <property type="entry name" value="SLL1233 PROTEIN"/>
    <property type="match status" value="1"/>
</dbReference>
<reference evidence="3 4" key="1">
    <citation type="submission" date="2016-10" db="EMBL/GenBank/DDBJ databases">
        <authorList>
            <person name="de Groot N.N."/>
        </authorList>
    </citation>
    <scope>NUCLEOTIDE SEQUENCE [LARGE SCALE GENOMIC DNA]</scope>
    <source>
        <strain evidence="3 4">DSM 44215</strain>
    </source>
</reference>
<dbReference type="Pfam" id="PF09899">
    <property type="entry name" value="DUF2126"/>
    <property type="match status" value="1"/>
</dbReference>
<dbReference type="RefSeq" id="WP_074849060.1">
    <property type="nucleotide sequence ID" value="NZ_FNLM01000034.1"/>
</dbReference>
<evidence type="ECO:0000256" key="1">
    <source>
        <dbReference type="SAM" id="MobiDB-lite"/>
    </source>
</evidence>
<dbReference type="InterPro" id="IPR038765">
    <property type="entry name" value="Papain-like_cys_pep_sf"/>
</dbReference>
<proteinExistence type="predicted"/>
<name>A0A1H2HPG0_9ACTN</name>
<dbReference type="Gene3D" id="3.10.620.30">
    <property type="match status" value="1"/>
</dbReference>
<dbReference type="Pfam" id="PF01841">
    <property type="entry name" value="Transglut_core"/>
    <property type="match status" value="1"/>
</dbReference>
<dbReference type="AlphaFoldDB" id="A0A1H2HPG0"/>
<evidence type="ECO:0000313" key="4">
    <source>
        <dbReference type="Proteomes" id="UP000183180"/>
    </source>
</evidence>
<dbReference type="Proteomes" id="UP000183180">
    <property type="component" value="Unassembled WGS sequence"/>
</dbReference>
<dbReference type="SMART" id="SM00460">
    <property type="entry name" value="TGc"/>
    <property type="match status" value="1"/>
</dbReference>
<gene>
    <name evidence="3" type="ORF">SAMN04488548_134593</name>
</gene>
<dbReference type="InterPro" id="IPR013589">
    <property type="entry name" value="Bac_transglu_N"/>
</dbReference>
<dbReference type="InterPro" id="IPR002931">
    <property type="entry name" value="Transglutaminase-like"/>
</dbReference>
<dbReference type="STRING" id="158898.SAMN04488548_134593"/>